<keyword evidence="5 11" id="KW-0418">Kinase</keyword>
<evidence type="ECO:0000256" key="7">
    <source>
        <dbReference type="ARBA" id="ARBA00024867"/>
    </source>
</evidence>
<proteinExistence type="predicted"/>
<keyword evidence="5 11" id="KW-0808">Transferase</keyword>
<sequence>MDDMRAFFNLIDDFAIVVVDYNNGNIIYMNDEARQKVLVNLKAMNFFRNRNELQKVIGNKKKVRFRMTCNGENNLTGVFYRMNFENEDAVIAYFDKNVSPDADSDTTIILDGFYRQYYSVFMVNGNTGKYNILYSNGTLTKYSESFSDYTELIRDYCNNYVCGKDRVKVRRESDINNIIRRLNESGPYQVNYQMNDGEWRALKFMPVKDEYNDNLFMAGVVIFDKEMQNYQRVKNLQETISGLTETYQMICRVNLDNGKKEILLNNEDGTDGLYITQFINENYSIYGKVYVDPSFRSELHSTITHKAVKEYFKYNDDIITKYFKEINGKWIEIKVAKDANYTEDSPYVVYAVKECTDKIESENRGIVSETALSKVFIAALIIDTEKDEYESVYKVEHIKGIARKGSFGNLMDNFRTIINKDDYDEFENTLKKAGSMYSGFAECEFQAIDEDSNEHFYDGMATNIHLPGGDKLLLLIMDNDERVANRTNLISLNKEYDMTRTVLYTLGDAYFGMYYFDFTAGTIKTLRLPVDLCDIFERTQRIEEFTDEYVSRIVHPDDEMNIRRCNSREYLDEMMANGKDEIYCEYRRLVDNEYKWVRLDIKITKFCDGHTMEAVYALKDIHEERDMELKRNKQLVEATDAANRANKAKSNFLSNMSHDIRTPLNAIIGMTDMAINHIENRQRVYSNLMKIKSSGRILLYLVNNILDMSYIESGKVVVNESPLSLADLFHSVATMVQGQIKEKHLKFKVYAKNVKNEIVLSDKSTLNKIIINLLGNSIKYTKEYGLVSLSIEEQPTEITDLSNYIIKISDTGIGMSEDFVKRMFEPFERAKDTTISGVEGTGLGMSITKQLIEIVGGNIDVKSELNVGSEFTVTIPLKHTEADDEDTTEYNIEDYKVFYIESDENNTYNEVKEYIGTKGHKEVVVVTSYDMEEDIPKFEKLGVKKIISEPVFNSDLRKLFSDKKNKARLKKDKNIFKGRKILIVEDNEINIDIISDYLDDVEIKYDSVRNGLDAYNRIKQNHSYDCVLMDIKMPVMDGYEATRKIRALDDDYVRKLPIIAMTANAFAEDVQKSKEAGMNDHITKPVNLELFYSVIKKHMIGEE</sequence>
<evidence type="ECO:0000313" key="12">
    <source>
        <dbReference type="Proteomes" id="UP000006238"/>
    </source>
</evidence>
<evidence type="ECO:0000313" key="11">
    <source>
        <dbReference type="EMBL" id="EFF67606.1"/>
    </source>
</evidence>
<keyword evidence="6" id="KW-0902">Two-component regulatory system</keyword>
<dbReference type="SUPFAM" id="SSF52172">
    <property type="entry name" value="CheY-like"/>
    <property type="match status" value="1"/>
</dbReference>
<evidence type="ECO:0000259" key="10">
    <source>
        <dbReference type="PROSITE" id="PS50110"/>
    </source>
</evidence>
<comment type="catalytic activity">
    <reaction evidence="1">
        <text>ATP + protein L-histidine = ADP + protein N-phospho-L-histidine.</text>
        <dbReference type="EC" id="2.7.13.3"/>
    </reaction>
</comment>
<dbReference type="HOGENOM" id="CLU_000445_114_21_9"/>
<dbReference type="PANTHER" id="PTHR45339">
    <property type="entry name" value="HYBRID SIGNAL TRANSDUCTION HISTIDINE KINASE J"/>
    <property type="match status" value="1"/>
</dbReference>
<dbReference type="PROSITE" id="PS50109">
    <property type="entry name" value="HIS_KIN"/>
    <property type="match status" value="1"/>
</dbReference>
<dbReference type="STRING" id="45851.BHV86_04510"/>
<evidence type="ECO:0000256" key="5">
    <source>
        <dbReference type="ARBA" id="ARBA00022777"/>
    </source>
</evidence>
<feature type="domain" description="Histidine kinase" evidence="9">
    <location>
        <begin position="655"/>
        <end position="879"/>
    </location>
</feature>
<protein>
    <recommendedName>
        <fullName evidence="3">Stage 0 sporulation protein A homolog</fullName>
        <ecNumber evidence="2">2.7.13.3</ecNumber>
    </recommendedName>
</protein>
<evidence type="ECO:0000256" key="6">
    <source>
        <dbReference type="ARBA" id="ARBA00023012"/>
    </source>
</evidence>
<evidence type="ECO:0000256" key="3">
    <source>
        <dbReference type="ARBA" id="ARBA00018672"/>
    </source>
</evidence>
<dbReference type="Proteomes" id="UP000006238">
    <property type="component" value="Unassembled WGS sequence"/>
</dbReference>
<dbReference type="SMART" id="SM00388">
    <property type="entry name" value="HisKA"/>
    <property type="match status" value="1"/>
</dbReference>
<dbReference type="eggNOG" id="COG2205">
    <property type="taxonomic scope" value="Bacteria"/>
</dbReference>
<dbReference type="Pfam" id="PF02518">
    <property type="entry name" value="HATPase_c"/>
    <property type="match status" value="1"/>
</dbReference>
<dbReference type="SMART" id="SM00387">
    <property type="entry name" value="HATPase_c"/>
    <property type="match status" value="1"/>
</dbReference>
<reference evidence="11 12" key="1">
    <citation type="submission" date="2010-02" db="EMBL/GenBank/DDBJ databases">
        <authorList>
            <person name="Weinstock G."/>
            <person name="Sodergren E."/>
            <person name="Clifton S."/>
            <person name="Fulton L."/>
            <person name="Fulton B."/>
            <person name="Courtney L."/>
            <person name="Fronick C."/>
            <person name="Harrison M."/>
            <person name="Strong C."/>
            <person name="Farmer C."/>
            <person name="Delahaunty K."/>
            <person name="Markovic C."/>
            <person name="Hall O."/>
            <person name="Minx P."/>
            <person name="Tomlinson C."/>
            <person name="Mitreva M."/>
            <person name="Nelson J."/>
            <person name="Hou S."/>
            <person name="Wollam A."/>
            <person name="Pepin K.H."/>
            <person name="Johnson M."/>
            <person name="Bhonagiri V."/>
            <person name="Zhang X."/>
            <person name="Suruliraj S."/>
            <person name="Warren W."/>
            <person name="Chinwalla A."/>
            <person name="Mardis E.R."/>
            <person name="Wilson R.K."/>
        </authorList>
    </citation>
    <scope>NUCLEOTIDE SEQUENCE [LARGE SCALE GENOMIC DNA]</scope>
    <source>
        <strain evidence="11 12">DSM 2876</strain>
    </source>
</reference>
<dbReference type="SMART" id="SM00448">
    <property type="entry name" value="REC"/>
    <property type="match status" value="1"/>
</dbReference>
<comment type="function">
    <text evidence="7">May play the central regulatory role in sporulation. It may be an element of the effector pathway responsible for the activation of sporulation genes in response to nutritional stress. Spo0A may act in concert with spo0H (a sigma factor) to control the expression of some genes that are critical to the sporulation process.</text>
</comment>
<evidence type="ECO:0000259" key="9">
    <source>
        <dbReference type="PROSITE" id="PS50109"/>
    </source>
</evidence>
<dbReference type="PRINTS" id="PR00344">
    <property type="entry name" value="BCTRLSENSOR"/>
</dbReference>
<dbReference type="InterPro" id="IPR003594">
    <property type="entry name" value="HATPase_dom"/>
</dbReference>
<dbReference type="SUPFAM" id="SSF47384">
    <property type="entry name" value="Homodimeric domain of signal transducing histidine kinase"/>
    <property type="match status" value="1"/>
</dbReference>
<dbReference type="EC" id="2.7.13.3" evidence="2"/>
<evidence type="ECO:0000256" key="1">
    <source>
        <dbReference type="ARBA" id="ARBA00000085"/>
    </source>
</evidence>
<keyword evidence="12" id="KW-1185">Reference proteome</keyword>
<dbReference type="CDD" id="cd17546">
    <property type="entry name" value="REC_hyHK_CKI1_RcsC-like"/>
    <property type="match status" value="1"/>
</dbReference>
<dbReference type="GeneID" id="98917709"/>
<dbReference type="Gene3D" id="3.30.565.10">
    <property type="entry name" value="Histidine kinase-like ATPase, C-terminal domain"/>
    <property type="match status" value="1"/>
</dbReference>
<feature type="domain" description="Response regulatory" evidence="10">
    <location>
        <begin position="980"/>
        <end position="1099"/>
    </location>
</feature>
<evidence type="ECO:0000256" key="8">
    <source>
        <dbReference type="PROSITE-ProRule" id="PRU00169"/>
    </source>
</evidence>
<accession>D4S249</accession>
<dbReference type="InterPro" id="IPR003661">
    <property type="entry name" value="HisK_dim/P_dom"/>
</dbReference>
<dbReference type="Pfam" id="PF00072">
    <property type="entry name" value="Response_reg"/>
    <property type="match status" value="1"/>
</dbReference>
<dbReference type="GO" id="GO:0000155">
    <property type="term" value="F:phosphorelay sensor kinase activity"/>
    <property type="evidence" value="ECO:0007669"/>
    <property type="project" value="InterPro"/>
</dbReference>
<dbReference type="PANTHER" id="PTHR45339:SF1">
    <property type="entry name" value="HYBRID SIGNAL TRANSDUCTION HISTIDINE KINASE J"/>
    <property type="match status" value="1"/>
</dbReference>
<dbReference type="PROSITE" id="PS50110">
    <property type="entry name" value="RESPONSE_REGULATORY"/>
    <property type="match status" value="1"/>
</dbReference>
<dbReference type="CDD" id="cd00082">
    <property type="entry name" value="HisKA"/>
    <property type="match status" value="1"/>
</dbReference>
<evidence type="ECO:0000256" key="2">
    <source>
        <dbReference type="ARBA" id="ARBA00012438"/>
    </source>
</evidence>
<dbReference type="Gene3D" id="1.10.287.130">
    <property type="match status" value="1"/>
</dbReference>
<comment type="caution">
    <text evidence="11">The sequence shown here is derived from an EMBL/GenBank/DDBJ whole genome shotgun (WGS) entry which is preliminary data.</text>
</comment>
<feature type="modified residue" description="4-aspartylphosphate" evidence="8">
    <location>
        <position position="1030"/>
    </location>
</feature>
<dbReference type="InterPro" id="IPR004358">
    <property type="entry name" value="Sig_transdc_His_kin-like_C"/>
</dbReference>
<name>D4S249_9FIRM</name>
<dbReference type="SUPFAM" id="SSF55874">
    <property type="entry name" value="ATPase domain of HSP90 chaperone/DNA topoisomerase II/histidine kinase"/>
    <property type="match status" value="1"/>
</dbReference>
<keyword evidence="4 8" id="KW-0597">Phosphoprotein</keyword>
<dbReference type="InterPro" id="IPR001789">
    <property type="entry name" value="Sig_transdc_resp-reg_receiver"/>
</dbReference>
<dbReference type="Gene3D" id="3.40.50.2300">
    <property type="match status" value="1"/>
</dbReference>
<evidence type="ECO:0000256" key="4">
    <source>
        <dbReference type="ARBA" id="ARBA00022553"/>
    </source>
</evidence>
<organism evidence="11 12">
    <name type="scientific">Eshraghiella crossota DSM 2876</name>
    <dbReference type="NCBI Taxonomy" id="511680"/>
    <lineage>
        <taxon>Bacteria</taxon>
        <taxon>Bacillati</taxon>
        <taxon>Bacillota</taxon>
        <taxon>Clostridia</taxon>
        <taxon>Lachnospirales</taxon>
        <taxon>Lachnospiraceae</taxon>
        <taxon>Eshraghiella</taxon>
    </lineage>
</organism>
<dbReference type="eggNOG" id="COG0642">
    <property type="taxonomic scope" value="Bacteria"/>
</dbReference>
<dbReference type="InterPro" id="IPR036097">
    <property type="entry name" value="HisK_dim/P_sf"/>
</dbReference>
<dbReference type="InterPro" id="IPR011006">
    <property type="entry name" value="CheY-like_superfamily"/>
</dbReference>
<dbReference type="EMBL" id="ABWN01000037">
    <property type="protein sequence ID" value="EFF67606.1"/>
    <property type="molecule type" value="Genomic_DNA"/>
</dbReference>
<dbReference type="RefSeq" id="WP_005604194.1">
    <property type="nucleotide sequence ID" value="NZ_GG663524.1"/>
</dbReference>
<dbReference type="Pfam" id="PF00512">
    <property type="entry name" value="HisKA"/>
    <property type="match status" value="1"/>
</dbReference>
<dbReference type="InterPro" id="IPR036890">
    <property type="entry name" value="HATPase_C_sf"/>
</dbReference>
<dbReference type="InterPro" id="IPR005467">
    <property type="entry name" value="His_kinase_dom"/>
</dbReference>
<gene>
    <name evidence="11" type="ORF">BUTYVIB_02171</name>
</gene>
<dbReference type="AlphaFoldDB" id="D4S249"/>